<sequence length="879" mass="94421">MGWDSRFAWSGETPLSWPGLEPVALGRFSSRNGLEFPDAVDPERVWEAVNVDFAGATSGAYIDGRWGKQIGLNRVNPSAEKHRITLPHFDGLWPASGRLLVGLWVQQTYSMGFSPLLSTRGGSSPIVYLSTYQGGSIRQQVYGAGAALRHDNYEDTAWIGTTGFQWIGQYVDMDARTTRLLIVDRASGRSFIGPARSFSGAVNPTSNADLDVFSLQTAGYWTSGYVDEVLVAHPDASFDVQAFVTALAGGTWARGADETVAGKFDVTDTAVTANAAGVLQTGAEQVSWTERPEASIASAVPYWSTDAGATWETGTLPATFSGLLRWEVPLTAGATFRGVELLPPRPTLAAIPAQQVLQQGTLTVPLTATWAGTARWDVVAPGVQADVSGTTLTLRPGWASGDIVVVVTVRDDWDRAASRSFTLTVSPQPWDPPEAPQYPRTPIIIGEGPEAEAVIDALAAKVIKEVNGEHSLEFSLPLRHAKSGKVVNEEPVELAGELYRIRRVTTSRKGRAPALEVYCEAKFYDLAYAGQVPAREYLQAAAGTAIEDALEGTGWTLGAVNVTTRRTYSVEESSPLAMLRLIQQQHGGDLLFDGHAQTVSLVSQSGRDNGVAFLYGRSLSDSKRVVDTTSLVTRIIARNADGVGIETVNGGSPWVEDFTYTDEVRSAVYDFASGTSPFTMLSMVQATLAARSKPSYSYEFTVADLSRASGQAVDAFDVGDVVTVVDSELDIREAQRVLRVEHDVMRPWASKITLSGKLRELGSSSAAQEAALSSGATSNTFDLVPYNLLKNGRFDNMLAHWASSGARVVEGHGTGDYAVRFEGSGTRWIEQTVQPDNRDVYSLSLDVSSTGAGVVPNLRAIATVHYEDGTSEAIPVELG</sequence>
<dbReference type="NCBIfam" id="TIGR01665">
    <property type="entry name" value="put_anti_recept"/>
    <property type="match status" value="1"/>
</dbReference>
<dbReference type="InterPro" id="IPR044051">
    <property type="entry name" value="Prophage_tail_N"/>
</dbReference>
<dbReference type="Pfam" id="PF06605">
    <property type="entry name" value="Prophage_tail"/>
    <property type="match status" value="1"/>
</dbReference>
<dbReference type="InterPro" id="IPR007119">
    <property type="entry name" value="Phage_tail_spike_N"/>
</dbReference>
<reference evidence="4" key="1">
    <citation type="submission" date="2019-09" db="EMBL/GenBank/DDBJ databases">
        <title>Mumia zhuanghuii sp. nov. isolated from the intestinal contents of plateau pika (Ochotona curzoniae) in the Qinghai-Tibet plateau of China.</title>
        <authorList>
            <person name="Tian Z."/>
        </authorList>
    </citation>
    <scope>NUCLEOTIDE SEQUENCE [LARGE SCALE GENOMIC DNA]</scope>
    <source>
        <strain evidence="4">L-033</strain>
    </source>
</reference>
<dbReference type="AlphaFoldDB" id="A0A5N0TFB8"/>
<accession>A0A5N0TFB8</accession>
<evidence type="ECO:0000313" key="3">
    <source>
        <dbReference type="EMBL" id="KAA9133765.1"/>
    </source>
</evidence>
<gene>
    <name evidence="3" type="ORF">F6B40_08420</name>
</gene>
<dbReference type="Gene3D" id="2.60.120.260">
    <property type="entry name" value="Galactose-binding domain-like"/>
    <property type="match status" value="1"/>
</dbReference>
<name>A0A5N0TFB8_9MICO</name>
<evidence type="ECO:0000259" key="2">
    <source>
        <dbReference type="Pfam" id="PF18994"/>
    </source>
</evidence>
<feature type="domain" description="Tail spike" evidence="1">
    <location>
        <begin position="523"/>
        <end position="767"/>
    </location>
</feature>
<keyword evidence="4" id="KW-1185">Reference proteome</keyword>
<dbReference type="InterPro" id="IPR010572">
    <property type="entry name" value="Tail_dom"/>
</dbReference>
<evidence type="ECO:0000259" key="1">
    <source>
        <dbReference type="Pfam" id="PF06605"/>
    </source>
</evidence>
<organism evidence="3 4">
    <name type="scientific">Microbacterium caowuchunii</name>
    <dbReference type="NCBI Taxonomy" id="2614638"/>
    <lineage>
        <taxon>Bacteria</taxon>
        <taxon>Bacillati</taxon>
        <taxon>Actinomycetota</taxon>
        <taxon>Actinomycetes</taxon>
        <taxon>Micrococcales</taxon>
        <taxon>Microbacteriaceae</taxon>
        <taxon>Microbacterium</taxon>
    </lineage>
</organism>
<comment type="caution">
    <text evidence="3">The sequence shown here is derived from an EMBL/GenBank/DDBJ whole genome shotgun (WGS) entry which is preliminary data.</text>
</comment>
<proteinExistence type="predicted"/>
<dbReference type="Proteomes" id="UP000326838">
    <property type="component" value="Unassembled WGS sequence"/>
</dbReference>
<evidence type="ECO:0000313" key="4">
    <source>
        <dbReference type="Proteomes" id="UP000326838"/>
    </source>
</evidence>
<protein>
    <submittedName>
        <fullName evidence="3">Uncharacterized protein</fullName>
    </submittedName>
</protein>
<dbReference type="RefSeq" id="WP_150893073.1">
    <property type="nucleotide sequence ID" value="NZ_VYUY01000009.1"/>
</dbReference>
<dbReference type="Pfam" id="PF18994">
    <property type="entry name" value="Prophage_tailD1"/>
    <property type="match status" value="1"/>
</dbReference>
<dbReference type="EMBL" id="VYUY01000009">
    <property type="protein sequence ID" value="KAA9133765.1"/>
    <property type="molecule type" value="Genomic_DNA"/>
</dbReference>
<feature type="domain" description="Prophage endopeptidase tail N-terminal" evidence="2">
    <location>
        <begin position="450"/>
        <end position="521"/>
    </location>
</feature>